<evidence type="ECO:0000256" key="1">
    <source>
        <dbReference type="PROSITE-ProRule" id="PRU00176"/>
    </source>
</evidence>
<reference evidence="4" key="1">
    <citation type="journal article" date="2020" name="Stud. Mycol.">
        <title>101 Dothideomycetes genomes: a test case for predicting lifestyles and emergence of pathogens.</title>
        <authorList>
            <person name="Haridas S."/>
            <person name="Albert R."/>
            <person name="Binder M."/>
            <person name="Bloem J."/>
            <person name="Labutti K."/>
            <person name="Salamov A."/>
            <person name="Andreopoulos B."/>
            <person name="Baker S."/>
            <person name="Barry K."/>
            <person name="Bills G."/>
            <person name="Bluhm B."/>
            <person name="Cannon C."/>
            <person name="Castanera R."/>
            <person name="Culley D."/>
            <person name="Daum C."/>
            <person name="Ezra D."/>
            <person name="Gonzalez J."/>
            <person name="Henrissat B."/>
            <person name="Kuo A."/>
            <person name="Liang C."/>
            <person name="Lipzen A."/>
            <person name="Lutzoni F."/>
            <person name="Magnuson J."/>
            <person name="Mondo S."/>
            <person name="Nolan M."/>
            <person name="Ohm R."/>
            <person name="Pangilinan J."/>
            <person name="Park H.-J."/>
            <person name="Ramirez L."/>
            <person name="Alfaro M."/>
            <person name="Sun H."/>
            <person name="Tritt A."/>
            <person name="Yoshinaga Y."/>
            <person name="Zwiers L.-H."/>
            <person name="Turgeon B."/>
            <person name="Goodwin S."/>
            <person name="Spatafora J."/>
            <person name="Crous P."/>
            <person name="Grigoriev I."/>
        </authorList>
    </citation>
    <scope>NUCLEOTIDE SEQUENCE</scope>
    <source>
        <strain evidence="4">CBS 260.36</strain>
    </source>
</reference>
<feature type="compositionally biased region" description="Gly residues" evidence="2">
    <location>
        <begin position="386"/>
        <end position="400"/>
    </location>
</feature>
<dbReference type="PANTHER" id="PTHR23295:SF6">
    <property type="entry name" value="NEOSIN, ISOFORM A"/>
    <property type="match status" value="1"/>
</dbReference>
<feature type="region of interest" description="Disordered" evidence="2">
    <location>
        <begin position="213"/>
        <end position="274"/>
    </location>
</feature>
<feature type="compositionally biased region" description="Basic residues" evidence="2">
    <location>
        <begin position="439"/>
        <end position="465"/>
    </location>
</feature>
<organism evidence="4 5">
    <name type="scientific">Myriangium duriaei CBS 260.36</name>
    <dbReference type="NCBI Taxonomy" id="1168546"/>
    <lineage>
        <taxon>Eukaryota</taxon>
        <taxon>Fungi</taxon>
        <taxon>Dikarya</taxon>
        <taxon>Ascomycota</taxon>
        <taxon>Pezizomycotina</taxon>
        <taxon>Dothideomycetes</taxon>
        <taxon>Dothideomycetidae</taxon>
        <taxon>Myriangiales</taxon>
        <taxon>Myriangiaceae</taxon>
        <taxon>Myriangium</taxon>
    </lineage>
</organism>
<evidence type="ECO:0000259" key="3">
    <source>
        <dbReference type="PROSITE" id="PS50102"/>
    </source>
</evidence>
<comment type="caution">
    <text evidence="4">The sequence shown here is derived from an EMBL/GenBank/DDBJ whole genome shotgun (WGS) entry which is preliminary data.</text>
</comment>
<dbReference type="OrthoDB" id="10044938at2759"/>
<feature type="region of interest" description="Disordered" evidence="2">
    <location>
        <begin position="641"/>
        <end position="740"/>
    </location>
</feature>
<evidence type="ECO:0000256" key="2">
    <source>
        <dbReference type="SAM" id="MobiDB-lite"/>
    </source>
</evidence>
<feature type="region of interest" description="Disordered" evidence="2">
    <location>
        <begin position="373"/>
        <end position="484"/>
    </location>
</feature>
<dbReference type="SUPFAM" id="SSF54928">
    <property type="entry name" value="RNA-binding domain, RBD"/>
    <property type="match status" value="1"/>
</dbReference>
<dbReference type="Pfam" id="PF00076">
    <property type="entry name" value="RRM_1"/>
    <property type="match status" value="1"/>
</dbReference>
<dbReference type="InterPro" id="IPR000504">
    <property type="entry name" value="RRM_dom"/>
</dbReference>
<dbReference type="SMART" id="SM00360">
    <property type="entry name" value="RRM"/>
    <property type="match status" value="1"/>
</dbReference>
<feature type="compositionally biased region" description="Low complexity" evidence="2">
    <location>
        <begin position="139"/>
        <end position="150"/>
    </location>
</feature>
<dbReference type="InterPro" id="IPR052600">
    <property type="entry name" value="Nuc_rcpt_coact/corep"/>
</dbReference>
<evidence type="ECO:0000313" key="4">
    <source>
        <dbReference type="EMBL" id="KAF2150897.1"/>
    </source>
</evidence>
<proteinExistence type="predicted"/>
<dbReference type="PANTHER" id="PTHR23295">
    <property type="entry name" value="NUCLEAR RECEPTOR COACTIVATOR 5-RELATED"/>
    <property type="match status" value="1"/>
</dbReference>
<feature type="compositionally biased region" description="Basic and acidic residues" evidence="2">
    <location>
        <begin position="261"/>
        <end position="274"/>
    </location>
</feature>
<dbReference type="InterPro" id="IPR035979">
    <property type="entry name" value="RBD_domain_sf"/>
</dbReference>
<sequence length="740" mass="79424">MSPSQPPEDPEFTSEPNVLSPVSPKPMHIPVPSNIPLLQNQSSAHFDQMEGTEDAALKAQSAEPTETEVAGTQDQPDMNGNTTTTEVLDPTLVQQPALDLQSSTLENIPNHAPQSNIVDQASNDQPVLQSIPSGPDYQALLNSLASPSAATVQDPAPSSVPLHDTLPAQSLPAAGGTNGTGAAALPPRPPPQTEPSIHPNYAQTSDIRQFHPQGANIAAPGSSLKQGANGLPPPPVASFQSGPPPTSPSQASFGGQFPGSKDSRQKQDDAALDDESRWGQEIQKEFDSFLEQERQFVTEGNWEQFPYGSRLFVGNLSSERVTKRDVFHVFHKYGALAQISIKQAYGFVQFLSEVDCSRAMTAEQGRIIRGKRINLEISKPQKNRAGAGGGGGGGGGAGAGGRRRSRSPERARDGVDRYTSGGQRRGRDDYRPNRSPSPRGHRDRSRDRHARYRSRSRSPRGRRDRYRSPSPERDDDLPLPRRAPRDVPDVQIIAVDNLDREFIQWVERGISARGIKVDVLILSPRLSEAAVIKRQILEGVTAVSLLTLANQQRAKIPLRVFDRRGGADVRFEEYADLDPTIAAEVVVRAKKNNQPSYGYGYGGGSNAQPSQPAYPPQGMNPNLGNAINSMDANGLQKLLGAMQQPGQPSPTSIPDLAKLLSGGPAGLPHGAFNQPPPGQDPLAALRNNPALAGLLGGQTVGAPPGHAAPQHQQSQQQQRPGGHGQPDMADILAKLGNYRR</sequence>
<feature type="region of interest" description="Disordered" evidence="2">
    <location>
        <begin position="1"/>
        <end position="200"/>
    </location>
</feature>
<dbReference type="Gene3D" id="3.30.70.330">
    <property type="match status" value="1"/>
</dbReference>
<keyword evidence="1" id="KW-0694">RNA-binding</keyword>
<protein>
    <recommendedName>
        <fullName evidence="3">RRM domain-containing protein</fullName>
    </recommendedName>
</protein>
<feature type="compositionally biased region" description="Pro residues" evidence="2">
    <location>
        <begin position="231"/>
        <end position="247"/>
    </location>
</feature>
<evidence type="ECO:0000313" key="5">
    <source>
        <dbReference type="Proteomes" id="UP000799439"/>
    </source>
</evidence>
<feature type="domain" description="RRM" evidence="3">
    <location>
        <begin position="309"/>
        <end position="380"/>
    </location>
</feature>
<feature type="compositionally biased region" description="Polar residues" evidence="2">
    <location>
        <begin position="70"/>
        <end position="86"/>
    </location>
</feature>
<name>A0A9P4MFB5_9PEZI</name>
<dbReference type="InterPro" id="IPR012677">
    <property type="entry name" value="Nucleotide-bd_a/b_plait_sf"/>
</dbReference>
<feature type="compositionally biased region" description="Low complexity" evidence="2">
    <location>
        <begin position="701"/>
        <end position="720"/>
    </location>
</feature>
<keyword evidence="5" id="KW-1185">Reference proteome</keyword>
<feature type="compositionally biased region" description="Polar residues" evidence="2">
    <location>
        <begin position="36"/>
        <end position="45"/>
    </location>
</feature>
<dbReference type="GO" id="GO:0003723">
    <property type="term" value="F:RNA binding"/>
    <property type="evidence" value="ECO:0007669"/>
    <property type="project" value="UniProtKB-UniRule"/>
</dbReference>
<dbReference type="AlphaFoldDB" id="A0A9P4MFB5"/>
<feature type="compositionally biased region" description="Basic and acidic residues" evidence="2">
    <location>
        <begin position="466"/>
        <end position="484"/>
    </location>
</feature>
<accession>A0A9P4MFB5</accession>
<gene>
    <name evidence="4" type="ORF">K461DRAFT_314816</name>
</gene>
<feature type="compositionally biased region" description="Low complexity" evidence="2">
    <location>
        <begin position="681"/>
        <end position="693"/>
    </location>
</feature>
<dbReference type="Proteomes" id="UP000799439">
    <property type="component" value="Unassembled WGS sequence"/>
</dbReference>
<dbReference type="PROSITE" id="PS50102">
    <property type="entry name" value="RRM"/>
    <property type="match status" value="1"/>
</dbReference>
<feature type="compositionally biased region" description="Polar residues" evidence="2">
    <location>
        <begin position="100"/>
        <end position="132"/>
    </location>
</feature>
<dbReference type="EMBL" id="ML996089">
    <property type="protein sequence ID" value="KAF2150897.1"/>
    <property type="molecule type" value="Genomic_DNA"/>
</dbReference>
<feature type="compositionally biased region" description="Basic and acidic residues" evidence="2">
    <location>
        <begin position="406"/>
        <end position="416"/>
    </location>
</feature>